<evidence type="ECO:0000313" key="12">
    <source>
        <dbReference type="Proteomes" id="UP000198669"/>
    </source>
</evidence>
<dbReference type="Proteomes" id="UP000198669">
    <property type="component" value="Unassembled WGS sequence"/>
</dbReference>
<dbReference type="InterPro" id="IPR027417">
    <property type="entry name" value="P-loop_NTPase"/>
</dbReference>
<dbReference type="Proteomes" id="UP000186879">
    <property type="component" value="Chromosome"/>
</dbReference>
<dbReference type="KEGG" id="mhaz:BHR79_01660"/>
<dbReference type="SUPFAM" id="SSF52172">
    <property type="entry name" value="CheY-like"/>
    <property type="match status" value="1"/>
</dbReference>
<evidence type="ECO:0000256" key="5">
    <source>
        <dbReference type="ARBA" id="ARBA00023163"/>
    </source>
</evidence>
<evidence type="ECO:0000256" key="3">
    <source>
        <dbReference type="ARBA" id="ARBA00023015"/>
    </source>
</evidence>
<feature type="modified residue" description="4-aspartylphosphate" evidence="6">
    <location>
        <position position="276"/>
    </location>
</feature>
<sequence>MSGEDTAEIMDTFREGLADKTTVFLAPASISSERLIYFYIQSILENDDQKNIIWLCLKNSRDKVIDNFRDYGMGIEDYLDRIWFIDIEDPSKEKKENTLYYSSQTDYMKIGSHTSKLFSEMPGSTMVIDDMNTLSKDNLQVVENFLKYVMSNVHQHEGSAVSMLNKGSAGEKEGTLVSFFDVVIDASDTGEMHVEMGLKSLDVKYVVEKGKINLYYIQKKIKKERLKILIVDDEPDIPDLLKLSLKDEPYDFLVAYNGKDAIKIAREEFPDLILLDIMMPDMDGYEVVETLKKERDTRDIAIIMITAKTKVDDKLKGMELGIDDYISKPFDKREVNARIKMVMKRFGWKPPEESE</sequence>
<dbReference type="PANTHER" id="PTHR44591">
    <property type="entry name" value="STRESS RESPONSE REGULATOR PROTEIN 1"/>
    <property type="match status" value="1"/>
</dbReference>
<evidence type="ECO:0000256" key="6">
    <source>
        <dbReference type="PROSITE-ProRule" id="PRU00169"/>
    </source>
</evidence>
<dbReference type="GeneID" id="30582422"/>
<dbReference type="Pfam" id="PF00072">
    <property type="entry name" value="Response_reg"/>
    <property type="match status" value="1"/>
</dbReference>
<dbReference type="AlphaFoldDB" id="A0A1L3Q0B2"/>
<name>A0A1L3Q0B2_9EURY</name>
<dbReference type="OrthoDB" id="2830at2157"/>
<dbReference type="GO" id="GO:0000160">
    <property type="term" value="P:phosphorelay signal transduction system"/>
    <property type="evidence" value="ECO:0007669"/>
    <property type="project" value="UniProtKB-KW"/>
</dbReference>
<dbReference type="FunFam" id="3.40.50.2300:FF:000001">
    <property type="entry name" value="DNA-binding response regulator PhoB"/>
    <property type="match status" value="1"/>
</dbReference>
<keyword evidence="5" id="KW-0804">Transcription</keyword>
<keyword evidence="11" id="KW-1185">Reference proteome</keyword>
<dbReference type="EMBL" id="CP017921">
    <property type="protein sequence ID" value="APH38317.1"/>
    <property type="molecule type" value="Genomic_DNA"/>
</dbReference>
<dbReference type="Proteomes" id="UP000267921">
    <property type="component" value="Unassembled WGS sequence"/>
</dbReference>
<keyword evidence="3" id="KW-0805">Transcription regulation</keyword>
<evidence type="ECO:0000313" key="13">
    <source>
        <dbReference type="Proteomes" id="UP000267921"/>
    </source>
</evidence>
<proteinExistence type="predicted"/>
<keyword evidence="1 6" id="KW-0597">Phosphoprotein</keyword>
<dbReference type="Gene3D" id="3.40.50.300">
    <property type="entry name" value="P-loop containing nucleotide triphosphate hydrolases"/>
    <property type="match status" value="1"/>
</dbReference>
<keyword evidence="4" id="KW-0238">DNA-binding</keyword>
<dbReference type="SMART" id="SM00448">
    <property type="entry name" value="REC"/>
    <property type="match status" value="1"/>
</dbReference>
<evidence type="ECO:0000256" key="1">
    <source>
        <dbReference type="ARBA" id="ARBA00022553"/>
    </source>
</evidence>
<reference evidence="9 13" key="3">
    <citation type="submission" date="2018-10" db="EMBL/GenBank/DDBJ databases">
        <title>Cultivation of a novel Methanohalophilus strain from Kebrit Deep of the Red Sea and a genomic comparison of members of the genus Methanohalophilus.</title>
        <authorList>
            <person name="Guan Y."/>
            <person name="Ngugi D.K."/>
            <person name="Stingl U."/>
        </authorList>
    </citation>
    <scope>NUCLEOTIDE SEQUENCE [LARGE SCALE GENOMIC DNA]</scope>
    <source>
        <strain evidence="9 13">DSM 3094</strain>
    </source>
</reference>
<reference evidence="10 12" key="2">
    <citation type="submission" date="2016-10" db="EMBL/GenBank/DDBJ databases">
        <authorList>
            <person name="de Groot N.N."/>
        </authorList>
    </citation>
    <scope>NUCLEOTIDE SEQUENCE [LARGE SCALE GENOMIC DNA]</scope>
    <source>
        <strain evidence="10 12">Z-7982</strain>
    </source>
</reference>
<evidence type="ECO:0000313" key="10">
    <source>
        <dbReference type="EMBL" id="SDW02305.1"/>
    </source>
</evidence>
<evidence type="ECO:0000256" key="4">
    <source>
        <dbReference type="ARBA" id="ARBA00023125"/>
    </source>
</evidence>
<reference evidence="8 11" key="1">
    <citation type="submission" date="2016-10" db="EMBL/GenBank/DDBJ databases">
        <title>Methanohalophilus halophilus.</title>
        <authorList>
            <person name="L'haridon S."/>
        </authorList>
    </citation>
    <scope>NUCLEOTIDE SEQUENCE [LARGE SCALE GENOMIC DNA]</scope>
    <source>
        <strain evidence="8 11">Z-7982</strain>
    </source>
</reference>
<dbReference type="PANTHER" id="PTHR44591:SF3">
    <property type="entry name" value="RESPONSE REGULATORY DOMAIN-CONTAINING PROTEIN"/>
    <property type="match status" value="1"/>
</dbReference>
<evidence type="ECO:0000313" key="9">
    <source>
        <dbReference type="EMBL" id="RNI10815.1"/>
    </source>
</evidence>
<dbReference type="GO" id="GO:0003677">
    <property type="term" value="F:DNA binding"/>
    <property type="evidence" value="ECO:0007669"/>
    <property type="project" value="UniProtKB-KW"/>
</dbReference>
<dbReference type="InterPro" id="IPR050595">
    <property type="entry name" value="Bact_response_regulator"/>
</dbReference>
<dbReference type="InterPro" id="IPR011006">
    <property type="entry name" value="CheY-like_superfamily"/>
</dbReference>
<evidence type="ECO:0000313" key="11">
    <source>
        <dbReference type="Proteomes" id="UP000186879"/>
    </source>
</evidence>
<evidence type="ECO:0000259" key="7">
    <source>
        <dbReference type="PROSITE" id="PS50110"/>
    </source>
</evidence>
<accession>A0A1L3Q0B2</accession>
<feature type="domain" description="Response regulatory" evidence="7">
    <location>
        <begin position="227"/>
        <end position="343"/>
    </location>
</feature>
<keyword evidence="2" id="KW-0902">Two-component regulatory system</keyword>
<dbReference type="STRING" id="2177.BHR79_01660"/>
<dbReference type="EMBL" id="FNMU01000001">
    <property type="protein sequence ID" value="SDW02305.1"/>
    <property type="molecule type" value="Genomic_DNA"/>
</dbReference>
<dbReference type="EMBL" id="RJJG01000001">
    <property type="protein sequence ID" value="RNI10815.1"/>
    <property type="molecule type" value="Genomic_DNA"/>
</dbReference>
<dbReference type="InterPro" id="IPR001789">
    <property type="entry name" value="Sig_transdc_resp-reg_receiver"/>
</dbReference>
<dbReference type="RefSeq" id="WP_072560603.1">
    <property type="nucleotide sequence ID" value="NZ_CP017921.1"/>
</dbReference>
<evidence type="ECO:0000313" key="8">
    <source>
        <dbReference type="EMBL" id="APH38317.1"/>
    </source>
</evidence>
<protein>
    <submittedName>
        <fullName evidence="8 10">Response regulator</fullName>
    </submittedName>
</protein>
<organism evidence="8 11">
    <name type="scientific">Methanohalophilus halophilus</name>
    <dbReference type="NCBI Taxonomy" id="2177"/>
    <lineage>
        <taxon>Archaea</taxon>
        <taxon>Methanobacteriati</taxon>
        <taxon>Methanobacteriota</taxon>
        <taxon>Stenosarchaea group</taxon>
        <taxon>Methanomicrobia</taxon>
        <taxon>Methanosarcinales</taxon>
        <taxon>Methanosarcinaceae</taxon>
        <taxon>Methanohalophilus</taxon>
    </lineage>
</organism>
<dbReference type="Gene3D" id="3.40.50.2300">
    <property type="match status" value="1"/>
</dbReference>
<dbReference type="PROSITE" id="PS50110">
    <property type="entry name" value="RESPONSE_REGULATORY"/>
    <property type="match status" value="1"/>
</dbReference>
<evidence type="ECO:0000256" key="2">
    <source>
        <dbReference type="ARBA" id="ARBA00023012"/>
    </source>
</evidence>
<gene>
    <name evidence="8" type="ORF">BHR79_01660</name>
    <name evidence="9" type="ORF">EFE40_01130</name>
    <name evidence="10" type="ORF">SAMN04515625_0155</name>
</gene>